<sequence>MGYLNFTKYLYLFAALFFAVDAATHWQDNPKPWISVGIALVSLFLYFFRNHFGKKFKNRQNSSQP</sequence>
<keyword evidence="1" id="KW-0812">Transmembrane</keyword>
<reference evidence="3" key="1">
    <citation type="submission" date="2019-01" db="EMBL/GenBank/DDBJ databases">
        <title>Cytophagaceae bacterium strain CAR-16.</title>
        <authorList>
            <person name="Chen W.-M."/>
        </authorList>
    </citation>
    <scope>NUCLEOTIDE SEQUENCE [LARGE SCALE GENOMIC DNA]</scope>
    <source>
        <strain evidence="3">WWJ-16</strain>
    </source>
</reference>
<keyword evidence="3" id="KW-1185">Reference proteome</keyword>
<evidence type="ECO:0000313" key="2">
    <source>
        <dbReference type="EMBL" id="RXR22284.1"/>
    </source>
</evidence>
<feature type="transmembrane region" description="Helical" evidence="1">
    <location>
        <begin position="32"/>
        <end position="49"/>
    </location>
</feature>
<evidence type="ECO:0000313" key="3">
    <source>
        <dbReference type="Proteomes" id="UP000289857"/>
    </source>
</evidence>
<name>A0A4Q1K888_9FLAO</name>
<proteinExistence type="predicted"/>
<gene>
    <name evidence="2" type="ORF">EQG61_09810</name>
</gene>
<dbReference type="OrthoDB" id="1151040at2"/>
<protein>
    <submittedName>
        <fullName evidence="2">Uncharacterized protein</fullName>
    </submittedName>
</protein>
<dbReference type="Proteomes" id="UP000289857">
    <property type="component" value="Unassembled WGS sequence"/>
</dbReference>
<dbReference type="RefSeq" id="WP_129461742.1">
    <property type="nucleotide sequence ID" value="NZ_SBKN01000005.1"/>
</dbReference>
<keyword evidence="1" id="KW-1133">Transmembrane helix</keyword>
<comment type="caution">
    <text evidence="2">The sequence shown here is derived from an EMBL/GenBank/DDBJ whole genome shotgun (WGS) entry which is preliminary data.</text>
</comment>
<evidence type="ECO:0000256" key="1">
    <source>
        <dbReference type="SAM" id="Phobius"/>
    </source>
</evidence>
<accession>A0A4Q1K888</accession>
<dbReference type="AlphaFoldDB" id="A0A4Q1K888"/>
<keyword evidence="1" id="KW-0472">Membrane</keyword>
<dbReference type="EMBL" id="SBKN01000005">
    <property type="protein sequence ID" value="RXR22284.1"/>
    <property type="molecule type" value="Genomic_DNA"/>
</dbReference>
<organism evidence="2 3">
    <name type="scientific">Flavobacterium stagni</name>
    <dbReference type="NCBI Taxonomy" id="2506421"/>
    <lineage>
        <taxon>Bacteria</taxon>
        <taxon>Pseudomonadati</taxon>
        <taxon>Bacteroidota</taxon>
        <taxon>Flavobacteriia</taxon>
        <taxon>Flavobacteriales</taxon>
        <taxon>Flavobacteriaceae</taxon>
        <taxon>Flavobacterium</taxon>
    </lineage>
</organism>